<keyword evidence="3 9" id="KW-0808">Transferase</keyword>
<evidence type="ECO:0000256" key="6">
    <source>
        <dbReference type="ARBA" id="ARBA00022803"/>
    </source>
</evidence>
<comment type="similarity">
    <text evidence="1 9">Belongs to the Arg-specific ADP-ribosyltransferase family.</text>
</comment>
<gene>
    <name evidence="10" type="ORF">BYL167_LOCUS18019</name>
</gene>
<proteinExistence type="inferred from homology"/>
<evidence type="ECO:0000256" key="9">
    <source>
        <dbReference type="RuleBase" id="RU361228"/>
    </source>
</evidence>
<keyword evidence="9" id="KW-0521">NADP</keyword>
<feature type="repeat" description="TPR" evidence="8">
    <location>
        <begin position="458"/>
        <end position="491"/>
    </location>
</feature>
<dbReference type="SUPFAM" id="SSF56399">
    <property type="entry name" value="ADP-ribosylation"/>
    <property type="match status" value="1"/>
</dbReference>
<evidence type="ECO:0000256" key="3">
    <source>
        <dbReference type="ARBA" id="ARBA00022679"/>
    </source>
</evidence>
<feature type="repeat" description="TPR" evidence="8">
    <location>
        <begin position="416"/>
        <end position="449"/>
    </location>
</feature>
<name>A0A8S2Q3R9_9BILA</name>
<dbReference type="PROSITE" id="PS50293">
    <property type="entry name" value="TPR_REGION"/>
    <property type="match status" value="2"/>
</dbReference>
<feature type="repeat" description="TPR" evidence="8">
    <location>
        <begin position="542"/>
        <end position="575"/>
    </location>
</feature>
<dbReference type="PROSITE" id="PS50005">
    <property type="entry name" value="TPR"/>
    <property type="match status" value="5"/>
</dbReference>
<dbReference type="InterPro" id="IPR000768">
    <property type="entry name" value="ART"/>
</dbReference>
<dbReference type="GO" id="GO:0106274">
    <property type="term" value="F:NAD+-protein-arginine ADP-ribosyltransferase activity"/>
    <property type="evidence" value="ECO:0007669"/>
    <property type="project" value="UniProtKB-EC"/>
</dbReference>
<evidence type="ECO:0000256" key="7">
    <source>
        <dbReference type="ARBA" id="ARBA00047597"/>
    </source>
</evidence>
<comment type="caution">
    <text evidence="10">The sequence shown here is derived from an EMBL/GenBank/DDBJ whole genome shotgun (WGS) entry which is preliminary data.</text>
</comment>
<dbReference type="Gene3D" id="1.25.40.10">
    <property type="entry name" value="Tetratricopeptide repeat domain"/>
    <property type="match status" value="1"/>
</dbReference>
<dbReference type="Pfam" id="PF01129">
    <property type="entry name" value="ART"/>
    <property type="match status" value="1"/>
</dbReference>
<evidence type="ECO:0000256" key="2">
    <source>
        <dbReference type="ARBA" id="ARBA00022676"/>
    </source>
</evidence>
<evidence type="ECO:0000256" key="8">
    <source>
        <dbReference type="PROSITE-ProRule" id="PRU00339"/>
    </source>
</evidence>
<evidence type="ECO:0000313" key="10">
    <source>
        <dbReference type="EMBL" id="CAF4080117.1"/>
    </source>
</evidence>
<dbReference type="Pfam" id="PF13424">
    <property type="entry name" value="TPR_12"/>
    <property type="match status" value="2"/>
</dbReference>
<dbReference type="SUPFAM" id="SSF48452">
    <property type="entry name" value="TPR-like"/>
    <property type="match status" value="1"/>
</dbReference>
<keyword evidence="9" id="KW-0520">NAD</keyword>
<evidence type="ECO:0000256" key="5">
    <source>
        <dbReference type="ARBA" id="ARBA00022737"/>
    </source>
</evidence>
<feature type="repeat" description="TPR" evidence="8">
    <location>
        <begin position="379"/>
        <end position="412"/>
    </location>
</feature>
<dbReference type="AlphaFoldDB" id="A0A8S2Q3R9"/>
<organism evidence="10 11">
    <name type="scientific">Rotaria magnacalcarata</name>
    <dbReference type="NCBI Taxonomy" id="392030"/>
    <lineage>
        <taxon>Eukaryota</taxon>
        <taxon>Metazoa</taxon>
        <taxon>Spiralia</taxon>
        <taxon>Gnathifera</taxon>
        <taxon>Rotifera</taxon>
        <taxon>Eurotatoria</taxon>
        <taxon>Bdelloidea</taxon>
        <taxon>Philodinida</taxon>
        <taxon>Philodinidae</taxon>
        <taxon>Rotaria</taxon>
    </lineage>
</organism>
<dbReference type="PANTHER" id="PTHR45641:SF1">
    <property type="entry name" value="AAA+ ATPASE DOMAIN-CONTAINING PROTEIN"/>
    <property type="match status" value="1"/>
</dbReference>
<feature type="non-terminal residue" evidence="10">
    <location>
        <position position="577"/>
    </location>
</feature>
<keyword evidence="5" id="KW-0677">Repeat</keyword>
<dbReference type="Proteomes" id="UP000681967">
    <property type="component" value="Unassembled WGS sequence"/>
</dbReference>
<dbReference type="GO" id="GO:0016779">
    <property type="term" value="F:nucleotidyltransferase activity"/>
    <property type="evidence" value="ECO:0007669"/>
    <property type="project" value="UniProtKB-KW"/>
</dbReference>
<reference evidence="10" key="1">
    <citation type="submission" date="2021-02" db="EMBL/GenBank/DDBJ databases">
        <authorList>
            <person name="Nowell W R."/>
        </authorList>
    </citation>
    <scope>NUCLEOTIDE SEQUENCE</scope>
</reference>
<dbReference type="PROSITE" id="PS51996">
    <property type="entry name" value="TR_MART"/>
    <property type="match status" value="1"/>
</dbReference>
<dbReference type="Pfam" id="PF00515">
    <property type="entry name" value="TPR_1"/>
    <property type="match status" value="1"/>
</dbReference>
<keyword evidence="4" id="KW-0548">Nucleotidyltransferase</keyword>
<evidence type="ECO:0000256" key="1">
    <source>
        <dbReference type="ARBA" id="ARBA00009558"/>
    </source>
</evidence>
<accession>A0A8S2Q3R9</accession>
<dbReference type="PANTHER" id="PTHR45641">
    <property type="entry name" value="TETRATRICOPEPTIDE REPEAT PROTEIN (AFU_ORTHOLOGUE AFUA_6G03870)"/>
    <property type="match status" value="1"/>
</dbReference>
<dbReference type="Gene3D" id="3.90.176.10">
    <property type="entry name" value="Toxin ADP-ribosyltransferase, Chain A, domain 1"/>
    <property type="match status" value="1"/>
</dbReference>
<keyword evidence="6 8" id="KW-0802">TPR repeat</keyword>
<dbReference type="EMBL" id="CAJOBH010007297">
    <property type="protein sequence ID" value="CAF4080117.1"/>
    <property type="molecule type" value="Genomic_DNA"/>
</dbReference>
<comment type="catalytic activity">
    <reaction evidence="7 9">
        <text>L-arginyl-[protein] + NAD(+) = N(omega)-(ADP-D-ribosyl)-L-arginyl-[protein] + nicotinamide + H(+)</text>
        <dbReference type="Rhea" id="RHEA:19149"/>
        <dbReference type="Rhea" id="RHEA-COMP:10532"/>
        <dbReference type="Rhea" id="RHEA-COMP:15087"/>
        <dbReference type="ChEBI" id="CHEBI:15378"/>
        <dbReference type="ChEBI" id="CHEBI:17154"/>
        <dbReference type="ChEBI" id="CHEBI:29965"/>
        <dbReference type="ChEBI" id="CHEBI:57540"/>
        <dbReference type="ChEBI" id="CHEBI:142554"/>
        <dbReference type="EC" id="2.4.2.31"/>
    </reaction>
</comment>
<evidence type="ECO:0000313" key="11">
    <source>
        <dbReference type="Proteomes" id="UP000681967"/>
    </source>
</evidence>
<evidence type="ECO:0000256" key="4">
    <source>
        <dbReference type="ARBA" id="ARBA00022695"/>
    </source>
</evidence>
<feature type="repeat" description="TPR" evidence="8">
    <location>
        <begin position="500"/>
        <end position="533"/>
    </location>
</feature>
<dbReference type="InterPro" id="IPR011990">
    <property type="entry name" value="TPR-like_helical_dom_sf"/>
</dbReference>
<keyword evidence="2 9" id="KW-0328">Glycosyltransferase</keyword>
<protein>
    <recommendedName>
        <fullName evidence="9">NAD(P)(+)--arginine ADP-ribosyltransferase</fullName>
        <ecNumber evidence="9">2.4.2.31</ecNumber>
    </recommendedName>
    <alternativeName>
        <fullName evidence="9">Mono(ADP-ribosyl)transferase</fullName>
    </alternativeName>
</protein>
<sequence length="577" mass="67008">MASKMGQYQRQRIAENYLVMWVDGNIDMTNQDCQHTMAQLKAVVNEVQQCTTAEQYIHDMETLNGIFIYSDHEQQHQLWTQNWPKIKCVHTSIKHICEKLAMAIKQCNHDNVSVSIVSLNERGSSKDMDQLEPSFMYSQIFKDILLEIEHDQQAVKDLVKFCKQEYQDNTKELTIIDEFQRTYQAPNAIWWYTRQCFTYKMLNGALRTLNGDIMIRMGCFLCDVHRQIEVLYKKQVSQYHGKIFTVFRGQGISKADFEKLAHNKGGLISFNNFLSTSTKREVSINFVKQALRTTDMLGILFQITVDTSVSTTLFASIKDVSYFKCEEEILFSMHTVFRIGDIRKIGMNNSIYEVDLKLTSDDDPQLRELSDFIRNEVDGTGWYRMGQLLLKIGQFDKAEELYLILLEQTSDDSDRGYIYNDLGWVKKNQGQYEEAVAFFRKLIKIKEQNILEDDLDLSGAYSNIGQVYNDMGAYSEALEFYEKSHRIYEKVLPPNHPDLATSYNNIGQVYKNMGEYSNALEYYEKANKINLQSLPPNHPHIASDYNNIGAVYDNMGEYSKALEYYEKSLNIKEISLP</sequence>
<dbReference type="EC" id="2.4.2.31" evidence="9"/>
<dbReference type="SMART" id="SM00028">
    <property type="entry name" value="TPR"/>
    <property type="match status" value="5"/>
</dbReference>
<dbReference type="InterPro" id="IPR019734">
    <property type="entry name" value="TPR_rpt"/>
</dbReference>